<dbReference type="InterPro" id="IPR036291">
    <property type="entry name" value="NAD(P)-bd_dom_sf"/>
</dbReference>
<comment type="similarity">
    <text evidence="2">Belongs to the NAD(P)-dependent epimerase/dehydratase family.</text>
</comment>
<evidence type="ECO:0000256" key="2">
    <source>
        <dbReference type="ARBA" id="ARBA00007637"/>
    </source>
</evidence>
<dbReference type="Pfam" id="PF01370">
    <property type="entry name" value="Epimerase"/>
    <property type="match status" value="1"/>
</dbReference>
<gene>
    <name evidence="4" type="ORF">I2H38_01145</name>
</gene>
<name>A0A931BMD0_9HYPH</name>
<accession>A0A931BMD0</accession>
<dbReference type="InterPro" id="IPR001509">
    <property type="entry name" value="Epimerase_deHydtase"/>
</dbReference>
<keyword evidence="5" id="KW-1185">Reference proteome</keyword>
<proteinExistence type="inferred from homology"/>
<dbReference type="PANTHER" id="PTHR43000">
    <property type="entry name" value="DTDP-D-GLUCOSE 4,6-DEHYDRATASE-RELATED"/>
    <property type="match status" value="1"/>
</dbReference>
<dbReference type="Gene3D" id="3.40.50.720">
    <property type="entry name" value="NAD(P)-binding Rossmann-like Domain"/>
    <property type="match status" value="1"/>
</dbReference>
<evidence type="ECO:0000313" key="4">
    <source>
        <dbReference type="EMBL" id="MBF9231975.1"/>
    </source>
</evidence>
<comment type="pathway">
    <text evidence="1">Bacterial outer membrane biogenesis; LPS O-antigen biosynthesis.</text>
</comment>
<protein>
    <submittedName>
        <fullName evidence="4">NAD-dependent epimerase/dehydratase family protein</fullName>
    </submittedName>
</protein>
<dbReference type="AlphaFoldDB" id="A0A931BMD0"/>
<evidence type="ECO:0000259" key="3">
    <source>
        <dbReference type="Pfam" id="PF01370"/>
    </source>
</evidence>
<dbReference type="RefSeq" id="WP_196269962.1">
    <property type="nucleotide sequence ID" value="NZ_JADQDO010000001.1"/>
</dbReference>
<dbReference type="EMBL" id="JADQDO010000001">
    <property type="protein sequence ID" value="MBF9231975.1"/>
    <property type="molecule type" value="Genomic_DNA"/>
</dbReference>
<evidence type="ECO:0000256" key="1">
    <source>
        <dbReference type="ARBA" id="ARBA00005125"/>
    </source>
</evidence>
<comment type="caution">
    <text evidence="4">The sequence shown here is derived from an EMBL/GenBank/DDBJ whole genome shotgun (WGS) entry which is preliminary data.</text>
</comment>
<sequence>MNLQGSKLVVIGGAGLIGSHTVDQLLNEDVREIIVYDNFVRGTSRNLSNALKDPRVRIYDVGGDILHSDILRSALNEADGVFHFAALWLLQCHEFPRAAFDVNVNGTFNVLEACVAAGVKRLVYSSSASVYGDAVCEPMTEDHPFNNKNFYGATKIAGEAMARAYHHRYGLNYVGLRYMNVYGPRQDYKGAYIAVIMKMLDAIDRGEGPTILGDGSEAFDFVAVEDCARANICAIKAEAVDGFYNVGTGTRTSLKEIAERLCHLTGCNLPIQYAPRSQATLVRNRIGSTERARKEIGFDARIPLDEGLRRLIAWRKSELKAAVNSD</sequence>
<reference evidence="4" key="1">
    <citation type="submission" date="2020-11" db="EMBL/GenBank/DDBJ databases">
        <authorList>
            <person name="Kim M.K."/>
        </authorList>
    </citation>
    <scope>NUCLEOTIDE SEQUENCE</scope>
    <source>
        <strain evidence="4">BT350</strain>
    </source>
</reference>
<dbReference type="SUPFAM" id="SSF51735">
    <property type="entry name" value="NAD(P)-binding Rossmann-fold domains"/>
    <property type="match status" value="1"/>
</dbReference>
<organism evidence="4 5">
    <name type="scientific">Microvirga alba</name>
    <dbReference type="NCBI Taxonomy" id="2791025"/>
    <lineage>
        <taxon>Bacteria</taxon>
        <taxon>Pseudomonadati</taxon>
        <taxon>Pseudomonadota</taxon>
        <taxon>Alphaproteobacteria</taxon>
        <taxon>Hyphomicrobiales</taxon>
        <taxon>Methylobacteriaceae</taxon>
        <taxon>Microvirga</taxon>
    </lineage>
</organism>
<evidence type="ECO:0000313" key="5">
    <source>
        <dbReference type="Proteomes" id="UP000599312"/>
    </source>
</evidence>
<feature type="domain" description="NAD-dependent epimerase/dehydratase" evidence="3">
    <location>
        <begin position="9"/>
        <end position="247"/>
    </location>
</feature>
<dbReference type="Gene3D" id="3.90.25.10">
    <property type="entry name" value="UDP-galactose 4-epimerase, domain 1"/>
    <property type="match status" value="1"/>
</dbReference>
<dbReference type="Proteomes" id="UP000599312">
    <property type="component" value="Unassembled WGS sequence"/>
</dbReference>